<accession>A0ABV2X3N7</accession>
<organism evidence="1 2">
    <name type="scientific">Nocardia niwae</name>
    <dbReference type="NCBI Taxonomy" id="626084"/>
    <lineage>
        <taxon>Bacteria</taxon>
        <taxon>Bacillati</taxon>
        <taxon>Actinomycetota</taxon>
        <taxon>Actinomycetes</taxon>
        <taxon>Mycobacteriales</taxon>
        <taxon>Nocardiaceae</taxon>
        <taxon>Nocardia</taxon>
    </lineage>
</organism>
<reference evidence="1 2" key="1">
    <citation type="submission" date="2024-06" db="EMBL/GenBank/DDBJ databases">
        <title>The Natural Products Discovery Center: Release of the First 8490 Sequenced Strains for Exploring Actinobacteria Biosynthetic Diversity.</title>
        <authorList>
            <person name="Kalkreuter E."/>
            <person name="Kautsar S.A."/>
            <person name="Yang D."/>
            <person name="Bader C.D."/>
            <person name="Teijaro C.N."/>
            <person name="Fluegel L."/>
            <person name="Davis C.M."/>
            <person name="Simpson J.R."/>
            <person name="Lauterbach L."/>
            <person name="Steele A.D."/>
            <person name="Gui C."/>
            <person name="Meng S."/>
            <person name="Li G."/>
            <person name="Viehrig K."/>
            <person name="Ye F."/>
            <person name="Su P."/>
            <person name="Kiefer A.F."/>
            <person name="Nichols A."/>
            <person name="Cepeda A.J."/>
            <person name="Yan W."/>
            <person name="Fan B."/>
            <person name="Jiang Y."/>
            <person name="Adhikari A."/>
            <person name="Zheng C.-J."/>
            <person name="Schuster L."/>
            <person name="Cowan T.M."/>
            <person name="Smanski M.J."/>
            <person name="Chevrette M.G."/>
            <person name="De Carvalho L.P.S."/>
            <person name="Shen B."/>
        </authorList>
    </citation>
    <scope>NUCLEOTIDE SEQUENCE [LARGE SCALE GENOMIC DNA]</scope>
    <source>
        <strain evidence="1 2">NPDC019434</strain>
    </source>
</reference>
<protein>
    <submittedName>
        <fullName evidence="1">Uncharacterized protein</fullName>
    </submittedName>
</protein>
<evidence type="ECO:0000313" key="1">
    <source>
        <dbReference type="EMBL" id="MEU2120507.1"/>
    </source>
</evidence>
<name>A0ABV2X3N7_9NOCA</name>
<dbReference type="EMBL" id="JBEYBR010000002">
    <property type="protein sequence ID" value="MEU2120507.1"/>
    <property type="molecule type" value="Genomic_DNA"/>
</dbReference>
<evidence type="ECO:0000313" key="2">
    <source>
        <dbReference type="Proteomes" id="UP001550535"/>
    </source>
</evidence>
<proteinExistence type="predicted"/>
<gene>
    <name evidence="1" type="ORF">ABZ507_01635</name>
</gene>
<keyword evidence="2" id="KW-1185">Reference proteome</keyword>
<dbReference type="Proteomes" id="UP001550535">
    <property type="component" value="Unassembled WGS sequence"/>
</dbReference>
<dbReference type="RefSeq" id="WP_157114623.1">
    <property type="nucleotide sequence ID" value="NZ_JBEYBM010000001.1"/>
</dbReference>
<comment type="caution">
    <text evidence="1">The sequence shown here is derived from an EMBL/GenBank/DDBJ whole genome shotgun (WGS) entry which is preliminary data.</text>
</comment>
<sequence length="52" mass="5356">MSCDFAAWEGDPPVDDSAASEHAAAGVAAYAAERAEAHCLVCFDGNGDRLLT</sequence>